<dbReference type="EMBL" id="MCBQ01018739">
    <property type="protein sequence ID" value="RKF57589.1"/>
    <property type="molecule type" value="Genomic_DNA"/>
</dbReference>
<protein>
    <submittedName>
        <fullName evidence="1">Uncharacterized protein</fullName>
    </submittedName>
</protein>
<name>A0A420HJM1_9PEZI</name>
<proteinExistence type="predicted"/>
<evidence type="ECO:0000313" key="2">
    <source>
        <dbReference type="Proteomes" id="UP000283383"/>
    </source>
</evidence>
<keyword evidence="2" id="KW-1185">Reference proteome</keyword>
<feature type="non-terminal residue" evidence="1">
    <location>
        <position position="153"/>
    </location>
</feature>
<reference evidence="1 2" key="1">
    <citation type="journal article" date="2018" name="BMC Genomics">
        <title>Comparative genome analyses reveal sequence features reflecting distinct modes of host-adaptation between dicot and monocot powdery mildew.</title>
        <authorList>
            <person name="Wu Y."/>
            <person name="Ma X."/>
            <person name="Pan Z."/>
            <person name="Kale S.D."/>
            <person name="Song Y."/>
            <person name="King H."/>
            <person name="Zhang Q."/>
            <person name="Presley C."/>
            <person name="Deng X."/>
            <person name="Wei C.I."/>
            <person name="Xiao S."/>
        </authorList>
    </citation>
    <scope>NUCLEOTIDE SEQUENCE [LARGE SCALE GENOMIC DNA]</scope>
    <source>
        <strain evidence="1">UMSG3</strain>
    </source>
</reference>
<dbReference type="Proteomes" id="UP000283383">
    <property type="component" value="Unassembled WGS sequence"/>
</dbReference>
<evidence type="ECO:0000313" key="1">
    <source>
        <dbReference type="EMBL" id="RKF57589.1"/>
    </source>
</evidence>
<organism evidence="1 2">
    <name type="scientific">Golovinomyces cichoracearum</name>
    <dbReference type="NCBI Taxonomy" id="62708"/>
    <lineage>
        <taxon>Eukaryota</taxon>
        <taxon>Fungi</taxon>
        <taxon>Dikarya</taxon>
        <taxon>Ascomycota</taxon>
        <taxon>Pezizomycotina</taxon>
        <taxon>Leotiomycetes</taxon>
        <taxon>Erysiphales</taxon>
        <taxon>Erysiphaceae</taxon>
        <taxon>Golovinomyces</taxon>
    </lineage>
</organism>
<accession>A0A420HJM1</accession>
<gene>
    <name evidence="1" type="ORF">GcM3_187039</name>
</gene>
<dbReference type="AlphaFoldDB" id="A0A420HJM1"/>
<sequence>MEKVTILINRFDKLQKSLSPEFKTDATLHDIIISACINIEACKMECYRPSPIVSGLIHDLKSGIKIFNKSLPSSSVLLAQSTSQLINQNTFFTNHAGYAKRKDDRMTNTLKALEMNIEEIFFSKLEKGADGYITNIEVKHDDYKSDEIDLQAL</sequence>
<comment type="caution">
    <text evidence="1">The sequence shown here is derived from an EMBL/GenBank/DDBJ whole genome shotgun (WGS) entry which is preliminary data.</text>
</comment>